<evidence type="ECO:0000313" key="14">
    <source>
        <dbReference type="Proteomes" id="UP000250572"/>
    </source>
</evidence>
<keyword evidence="4" id="KW-0519">Myristate</keyword>
<keyword evidence="6" id="KW-0931">ER-Golgi transport</keyword>
<evidence type="ECO:0000256" key="10">
    <source>
        <dbReference type="ARBA" id="ARBA00023288"/>
    </source>
</evidence>
<dbReference type="GO" id="GO:0016192">
    <property type="term" value="P:vesicle-mediated transport"/>
    <property type="evidence" value="ECO:0007669"/>
    <property type="project" value="UniProtKB-KW"/>
</dbReference>
<keyword evidence="12" id="KW-0479">Metal-binding</keyword>
<dbReference type="InterPro" id="IPR027417">
    <property type="entry name" value="P-loop_NTPase"/>
</dbReference>
<keyword evidence="7" id="KW-0653">Protein transport</keyword>
<proteinExistence type="inferred from homology"/>
<dbReference type="EMBL" id="NHOQ01002357">
    <property type="protein sequence ID" value="PWA17868.1"/>
    <property type="molecule type" value="Genomic_DNA"/>
</dbReference>
<dbReference type="InterPro" id="IPR006689">
    <property type="entry name" value="Small_GTPase_ARF/SAR"/>
</dbReference>
<accession>A0A315V375</accession>
<dbReference type="SMART" id="SM00178">
    <property type="entry name" value="SAR"/>
    <property type="match status" value="1"/>
</dbReference>
<dbReference type="Gene3D" id="3.40.50.300">
    <property type="entry name" value="P-loop containing nucleotide triphosphate hydrolases"/>
    <property type="match status" value="1"/>
</dbReference>
<dbReference type="SUPFAM" id="SSF52540">
    <property type="entry name" value="P-loop containing nucleoside triphosphate hydrolases"/>
    <property type="match status" value="1"/>
</dbReference>
<evidence type="ECO:0000256" key="4">
    <source>
        <dbReference type="ARBA" id="ARBA00022707"/>
    </source>
</evidence>
<name>A0A315V375_GAMAF</name>
<feature type="binding site" evidence="11">
    <location>
        <begin position="639"/>
        <end position="642"/>
    </location>
    <ligand>
        <name>GTP</name>
        <dbReference type="ChEBI" id="CHEBI:37565"/>
    </ligand>
</feature>
<keyword evidence="8" id="KW-0333">Golgi apparatus</keyword>
<keyword evidence="14" id="KW-1185">Reference proteome</keyword>
<comment type="caution">
    <text evidence="13">The sequence shown here is derived from an EMBL/GenBank/DDBJ whole genome shotgun (WGS) entry which is preliminary data.</text>
</comment>
<evidence type="ECO:0000256" key="9">
    <source>
        <dbReference type="ARBA" id="ARBA00023134"/>
    </source>
</evidence>
<dbReference type="AlphaFoldDB" id="A0A315V375"/>
<evidence type="ECO:0000256" key="1">
    <source>
        <dbReference type="ARBA" id="ARBA00004555"/>
    </source>
</evidence>
<dbReference type="PRINTS" id="PR00328">
    <property type="entry name" value="SAR1GTPBP"/>
</dbReference>
<dbReference type="PROSITE" id="PS51417">
    <property type="entry name" value="ARF"/>
    <property type="match status" value="1"/>
</dbReference>
<feature type="binding site" evidence="12">
    <location>
        <position position="561"/>
    </location>
    <ligand>
        <name>Mg(2+)</name>
        <dbReference type="ChEBI" id="CHEBI:18420"/>
    </ligand>
</feature>
<evidence type="ECO:0000256" key="6">
    <source>
        <dbReference type="ARBA" id="ARBA00022892"/>
    </source>
</evidence>
<dbReference type="GO" id="GO:0015031">
    <property type="term" value="P:protein transport"/>
    <property type="evidence" value="ECO:0007669"/>
    <property type="project" value="UniProtKB-KW"/>
</dbReference>
<dbReference type="GO" id="GO:0005794">
    <property type="term" value="C:Golgi apparatus"/>
    <property type="evidence" value="ECO:0007669"/>
    <property type="project" value="UniProtKB-SubCell"/>
</dbReference>
<feature type="binding site" evidence="11">
    <location>
        <position position="583"/>
    </location>
    <ligand>
        <name>GTP</name>
        <dbReference type="ChEBI" id="CHEBI:37565"/>
    </ligand>
</feature>
<feature type="binding site" evidence="11">
    <location>
        <begin position="537"/>
        <end position="544"/>
    </location>
    <ligand>
        <name>GTP</name>
        <dbReference type="ChEBI" id="CHEBI:37565"/>
    </ligand>
</feature>
<dbReference type="InterPro" id="IPR005225">
    <property type="entry name" value="Small_GTP-bd"/>
</dbReference>
<evidence type="ECO:0008006" key="15">
    <source>
        <dbReference type="Google" id="ProtNLM"/>
    </source>
</evidence>
<dbReference type="GO" id="GO:0003924">
    <property type="term" value="F:GTPase activity"/>
    <property type="evidence" value="ECO:0007669"/>
    <property type="project" value="InterPro"/>
</dbReference>
<gene>
    <name evidence="13" type="ORF">CCH79_00008237</name>
</gene>
<evidence type="ECO:0000313" key="13">
    <source>
        <dbReference type="EMBL" id="PWA17868.1"/>
    </source>
</evidence>
<evidence type="ECO:0000256" key="5">
    <source>
        <dbReference type="ARBA" id="ARBA00022741"/>
    </source>
</evidence>
<dbReference type="GO" id="GO:0046872">
    <property type="term" value="F:metal ion binding"/>
    <property type="evidence" value="ECO:0007669"/>
    <property type="project" value="UniProtKB-KW"/>
</dbReference>
<comment type="subcellular location">
    <subcellularLocation>
        <location evidence="1">Golgi apparatus</location>
    </subcellularLocation>
</comment>
<dbReference type="PANTHER" id="PTHR11711">
    <property type="entry name" value="ADP RIBOSYLATION FACTOR-RELATED"/>
    <property type="match status" value="1"/>
</dbReference>
<evidence type="ECO:0000256" key="12">
    <source>
        <dbReference type="PIRSR" id="PIRSR606689-2"/>
    </source>
</evidence>
<dbReference type="InterPro" id="IPR045872">
    <property type="entry name" value="Arf1-5-like"/>
</dbReference>
<evidence type="ECO:0000256" key="3">
    <source>
        <dbReference type="ARBA" id="ARBA00022448"/>
    </source>
</evidence>
<dbReference type="Pfam" id="PF00025">
    <property type="entry name" value="Arf"/>
    <property type="match status" value="1"/>
</dbReference>
<keyword evidence="10" id="KW-0449">Lipoprotein</keyword>
<evidence type="ECO:0000256" key="11">
    <source>
        <dbReference type="PIRSR" id="PIRSR606689-1"/>
    </source>
</evidence>
<keyword evidence="3" id="KW-0813">Transport</keyword>
<dbReference type="STRING" id="33528.ENSGAFP00000026867"/>
<evidence type="ECO:0000256" key="8">
    <source>
        <dbReference type="ARBA" id="ARBA00023034"/>
    </source>
</evidence>
<dbReference type="InterPro" id="IPR024156">
    <property type="entry name" value="Small_GTPase_ARF"/>
</dbReference>
<dbReference type="FunFam" id="3.40.50.300:FF:000165">
    <property type="entry name" value="ADP-ribosylation factor 1"/>
    <property type="match status" value="1"/>
</dbReference>
<sequence>MVSKLAHAAYICGEGAAQEFLPLSLLGFSGVTSVLEVLESSPQVLNIILQLIHSAAVRNGPRQLFRGDLTVHEFYLRATHVPKEVPLSLPLIVMRHNSAVIDRMKKPIMRSEIALGVHLLFPHARLAFHMAAPAHLAVAGQAGEPHGRVVAASTAQTLTACVFGARPAPRARRVAGGPAEAGGVLQVDQVSVPGALAMAFGPRELSLSCGRIGDAQHSHGVVVSILQQPPSVMERGQLLPASPYGTGAGDSMTFAGEVYSYFCKALYGISSLSLMVSDWSMISQAESCRCREGPEIGQTKKARGLCWVEKFYSGPPSLHRLVFLGASHRRCTLRLPIFRVVVMNIRLSPQTPHCHASLCWIPGESSHVHLSIRPELQALASAWRHSNWPRRTDSRSVSAKPGSLRHILFCRLVRLICSHCFRWAFPDGASLENGPGRRSLGAWSALCRFGAVPHCGDSSMEKLCAVYSALLFKGPHMLNTECRSDAHGTVGPLGGRAVRRRKHHPAAPSMKYAKMGNFSSLFKGLFGKKEMRILMVGLDAAGKTTILYKLKLGEIVTTIPTIGFNVETVEFKNISFTVWDVGGQDKIRPLWRHYFQNTQGLIFVVDSNDRERVGEAKEELMRMLAEDELRDAVLLVFANKQDLPNAMNAAEITDKLSLHSLRHRNWYIQATCATSGDGLYEGLDWLSSQLRNANFGQCAKTSVYCILSCWACCPFEHNPPGTKSENKFGSGNDRVTATVMLRLLSRAAILSGSVVAMTISSNLTFGPARLHH</sequence>
<keyword evidence="12" id="KW-0460">Magnesium</keyword>
<keyword evidence="9 11" id="KW-0342">GTP-binding</keyword>
<dbReference type="Proteomes" id="UP000250572">
    <property type="component" value="Unassembled WGS sequence"/>
</dbReference>
<feature type="binding site" evidence="12">
    <location>
        <position position="544"/>
    </location>
    <ligand>
        <name>Mg(2+)</name>
        <dbReference type="ChEBI" id="CHEBI:18420"/>
    </ligand>
</feature>
<evidence type="ECO:0000256" key="7">
    <source>
        <dbReference type="ARBA" id="ARBA00022927"/>
    </source>
</evidence>
<protein>
    <recommendedName>
        <fullName evidence="15">ADP-ribosylation factor 1</fullName>
    </recommendedName>
</protein>
<reference evidence="13 14" key="1">
    <citation type="journal article" date="2018" name="G3 (Bethesda)">
        <title>A High-Quality Reference Genome for the Invasive Mosquitofish Gambusia affinis Using a Chicago Library.</title>
        <authorList>
            <person name="Hoffberg S.L."/>
            <person name="Troendle N.J."/>
            <person name="Glenn T.C."/>
            <person name="Mahmud O."/>
            <person name="Louha S."/>
            <person name="Chalopin D."/>
            <person name="Bennetzen J.L."/>
            <person name="Mauricio R."/>
        </authorList>
    </citation>
    <scope>NUCLEOTIDE SEQUENCE [LARGE SCALE GENOMIC DNA]</scope>
    <source>
        <strain evidence="13">NE01/NJP1002.9</strain>
        <tissue evidence="13">Muscle</tissue>
    </source>
</reference>
<evidence type="ECO:0000256" key="2">
    <source>
        <dbReference type="ARBA" id="ARBA00010290"/>
    </source>
</evidence>
<dbReference type="CDD" id="cd04150">
    <property type="entry name" value="Arf1_5_like"/>
    <property type="match status" value="1"/>
</dbReference>
<dbReference type="GO" id="GO:0005525">
    <property type="term" value="F:GTP binding"/>
    <property type="evidence" value="ECO:0007669"/>
    <property type="project" value="UniProtKB-KW"/>
</dbReference>
<keyword evidence="5 11" id="KW-0547">Nucleotide-binding</keyword>
<comment type="similarity">
    <text evidence="2">Belongs to the small GTPase superfamily. Arf family.</text>
</comment>
<organism evidence="13 14">
    <name type="scientific">Gambusia affinis</name>
    <name type="common">Western mosquitofish</name>
    <name type="synonym">Heterandria affinis</name>
    <dbReference type="NCBI Taxonomy" id="33528"/>
    <lineage>
        <taxon>Eukaryota</taxon>
        <taxon>Metazoa</taxon>
        <taxon>Chordata</taxon>
        <taxon>Craniata</taxon>
        <taxon>Vertebrata</taxon>
        <taxon>Euteleostomi</taxon>
        <taxon>Actinopterygii</taxon>
        <taxon>Neopterygii</taxon>
        <taxon>Teleostei</taxon>
        <taxon>Neoteleostei</taxon>
        <taxon>Acanthomorphata</taxon>
        <taxon>Ovalentaria</taxon>
        <taxon>Atherinomorphae</taxon>
        <taxon>Cyprinodontiformes</taxon>
        <taxon>Poeciliidae</taxon>
        <taxon>Poeciliinae</taxon>
        <taxon>Gambusia</taxon>
    </lineage>
</organism>
<dbReference type="NCBIfam" id="TIGR00231">
    <property type="entry name" value="small_GTP"/>
    <property type="match status" value="1"/>
</dbReference>
<dbReference type="SMART" id="SM00177">
    <property type="entry name" value="ARF"/>
    <property type="match status" value="1"/>
</dbReference>